<evidence type="ECO:0000313" key="6">
    <source>
        <dbReference type="Proteomes" id="UP001501842"/>
    </source>
</evidence>
<dbReference type="InterPro" id="IPR015797">
    <property type="entry name" value="NUDIX_hydrolase-like_dom_sf"/>
</dbReference>
<dbReference type="SUPFAM" id="SSF55811">
    <property type="entry name" value="Nudix"/>
    <property type="match status" value="1"/>
</dbReference>
<proteinExistence type="inferred from homology"/>
<dbReference type="PROSITE" id="PS00893">
    <property type="entry name" value="NUDIX_BOX"/>
    <property type="match status" value="1"/>
</dbReference>
<dbReference type="InterPro" id="IPR020084">
    <property type="entry name" value="NUDIX_hydrolase_CS"/>
</dbReference>
<dbReference type="Pfam" id="PF00293">
    <property type="entry name" value="NUDIX"/>
    <property type="match status" value="1"/>
</dbReference>
<dbReference type="PANTHER" id="PTHR43736">
    <property type="entry name" value="ADP-RIBOSE PYROPHOSPHATASE"/>
    <property type="match status" value="1"/>
</dbReference>
<accession>A0ABN3UAC2</accession>
<dbReference type="EMBL" id="BAAATZ010000013">
    <property type="protein sequence ID" value="GAA2728292.1"/>
    <property type="molecule type" value="Genomic_DNA"/>
</dbReference>
<evidence type="ECO:0000256" key="3">
    <source>
        <dbReference type="RuleBase" id="RU003476"/>
    </source>
</evidence>
<dbReference type="InterPro" id="IPR020476">
    <property type="entry name" value="Nudix_hydrolase"/>
</dbReference>
<sequence length="150" mass="16882">MEFPRGVEVIVSALIVSPDDEVLLIRQPKWGDLWTPPGGHVEPGEKLAAAALREAEEETGLAELTLERLVHWGELIDPDGRTRPVHFVFFDFVLRARDKALRLDASEVAEARWVPFGELARYEIAEDFRVSIEKYLRSLTGRSSDDAVGE</sequence>
<dbReference type="InterPro" id="IPR000086">
    <property type="entry name" value="NUDIX_hydrolase_dom"/>
</dbReference>
<name>A0ABN3UAC2_9ACTN</name>
<dbReference type="Gene3D" id="3.90.79.10">
    <property type="entry name" value="Nucleoside Triphosphate Pyrophosphohydrolase"/>
    <property type="match status" value="1"/>
</dbReference>
<evidence type="ECO:0000259" key="4">
    <source>
        <dbReference type="PROSITE" id="PS51462"/>
    </source>
</evidence>
<protein>
    <recommendedName>
        <fullName evidence="4">Nudix hydrolase domain-containing protein</fullName>
    </recommendedName>
</protein>
<dbReference type="RefSeq" id="WP_344451620.1">
    <property type="nucleotide sequence ID" value="NZ_BAAATZ010000013.1"/>
</dbReference>
<keyword evidence="2 3" id="KW-0378">Hydrolase</keyword>
<evidence type="ECO:0000256" key="1">
    <source>
        <dbReference type="ARBA" id="ARBA00005582"/>
    </source>
</evidence>
<comment type="similarity">
    <text evidence="1 3">Belongs to the Nudix hydrolase family.</text>
</comment>
<comment type="caution">
    <text evidence="5">The sequence shown here is derived from an EMBL/GenBank/DDBJ whole genome shotgun (WGS) entry which is preliminary data.</text>
</comment>
<reference evidence="5 6" key="1">
    <citation type="journal article" date="2019" name="Int. J. Syst. Evol. Microbiol.">
        <title>The Global Catalogue of Microorganisms (GCM) 10K type strain sequencing project: providing services to taxonomists for standard genome sequencing and annotation.</title>
        <authorList>
            <consortium name="The Broad Institute Genomics Platform"/>
            <consortium name="The Broad Institute Genome Sequencing Center for Infectious Disease"/>
            <person name="Wu L."/>
            <person name="Ma J."/>
        </authorList>
    </citation>
    <scope>NUCLEOTIDE SEQUENCE [LARGE SCALE GENOMIC DNA]</scope>
    <source>
        <strain evidence="5 6">JCM 8201</strain>
    </source>
</reference>
<dbReference type="PRINTS" id="PR00502">
    <property type="entry name" value="NUDIXFAMILY"/>
</dbReference>
<evidence type="ECO:0000256" key="2">
    <source>
        <dbReference type="ARBA" id="ARBA00022801"/>
    </source>
</evidence>
<organism evidence="5 6">
    <name type="scientific">Actinocorallia aurantiaca</name>
    <dbReference type="NCBI Taxonomy" id="46204"/>
    <lineage>
        <taxon>Bacteria</taxon>
        <taxon>Bacillati</taxon>
        <taxon>Actinomycetota</taxon>
        <taxon>Actinomycetes</taxon>
        <taxon>Streptosporangiales</taxon>
        <taxon>Thermomonosporaceae</taxon>
        <taxon>Actinocorallia</taxon>
    </lineage>
</organism>
<dbReference type="Proteomes" id="UP001501842">
    <property type="component" value="Unassembled WGS sequence"/>
</dbReference>
<dbReference type="PROSITE" id="PS51462">
    <property type="entry name" value="NUDIX"/>
    <property type="match status" value="1"/>
</dbReference>
<keyword evidence="6" id="KW-1185">Reference proteome</keyword>
<feature type="domain" description="Nudix hydrolase" evidence="4">
    <location>
        <begin position="6"/>
        <end position="136"/>
    </location>
</feature>
<evidence type="ECO:0000313" key="5">
    <source>
        <dbReference type="EMBL" id="GAA2728292.1"/>
    </source>
</evidence>
<gene>
    <name evidence="5" type="ORF">GCM10010439_36160</name>
</gene>
<dbReference type="PANTHER" id="PTHR43736:SF1">
    <property type="entry name" value="DIHYDRONEOPTERIN TRIPHOSPHATE DIPHOSPHATASE"/>
    <property type="match status" value="1"/>
</dbReference>